<protein>
    <submittedName>
        <fullName evidence="1">Uncharacterized protein</fullName>
    </submittedName>
</protein>
<proteinExistence type="predicted"/>
<keyword evidence="2" id="KW-1185">Reference proteome</keyword>
<comment type="caution">
    <text evidence="1">The sequence shown here is derived from an EMBL/GenBank/DDBJ whole genome shotgun (WGS) entry which is preliminary data.</text>
</comment>
<reference evidence="1" key="1">
    <citation type="submission" date="2020-05" db="EMBL/GenBank/DDBJ databases">
        <title>Large-scale comparative analyses of tick genomes elucidate their genetic diversity and vector capacities.</title>
        <authorList>
            <person name="Jia N."/>
            <person name="Wang J."/>
            <person name="Shi W."/>
            <person name="Du L."/>
            <person name="Sun Y."/>
            <person name="Zhan W."/>
            <person name="Jiang J."/>
            <person name="Wang Q."/>
            <person name="Zhang B."/>
            <person name="Ji P."/>
            <person name="Sakyi L.B."/>
            <person name="Cui X."/>
            <person name="Yuan T."/>
            <person name="Jiang B."/>
            <person name="Yang W."/>
            <person name="Lam T.T.-Y."/>
            <person name="Chang Q."/>
            <person name="Ding S."/>
            <person name="Wang X."/>
            <person name="Zhu J."/>
            <person name="Ruan X."/>
            <person name="Zhao L."/>
            <person name="Wei J."/>
            <person name="Que T."/>
            <person name="Du C."/>
            <person name="Cheng J."/>
            <person name="Dai P."/>
            <person name="Han X."/>
            <person name="Huang E."/>
            <person name="Gao Y."/>
            <person name="Liu J."/>
            <person name="Shao H."/>
            <person name="Ye R."/>
            <person name="Li L."/>
            <person name="Wei W."/>
            <person name="Wang X."/>
            <person name="Wang C."/>
            <person name="Yang T."/>
            <person name="Huo Q."/>
            <person name="Li W."/>
            <person name="Guo W."/>
            <person name="Chen H."/>
            <person name="Zhou L."/>
            <person name="Ni X."/>
            <person name="Tian J."/>
            <person name="Zhou Y."/>
            <person name="Sheng Y."/>
            <person name="Liu T."/>
            <person name="Pan Y."/>
            <person name="Xia L."/>
            <person name="Li J."/>
            <person name="Zhao F."/>
            <person name="Cao W."/>
        </authorList>
    </citation>
    <scope>NUCLEOTIDE SEQUENCE</scope>
    <source>
        <strain evidence="1">Hyas-2018</strain>
    </source>
</reference>
<dbReference type="Proteomes" id="UP000821845">
    <property type="component" value="Chromosome 8"/>
</dbReference>
<dbReference type="EMBL" id="CM023488">
    <property type="protein sequence ID" value="KAH6923749.1"/>
    <property type="molecule type" value="Genomic_DNA"/>
</dbReference>
<evidence type="ECO:0000313" key="2">
    <source>
        <dbReference type="Proteomes" id="UP000821845"/>
    </source>
</evidence>
<sequence length="532" mass="57906">MSGYINFGCPNGVNGGADLPDAFHRAPPEPKSHANVVLGAQWGDEGKGKIVDLLASEAHIVCRCQGGNNAGHTVVVENVCYDFHLLPSGLTNTKCTAVVGNGVVINVPQLFEEIKTNEEKGLKISSRLLISDRSHIDCHFTCPQGGNNAGHTVVVENVCYDFHLLPSGLTNTKCTAVVGNGVVINVPQLFEEIKTNEEKGLKISSRLLISDRSHIVFDFHQAVDGLQEIEKGAKSLGTTKKGIGPTYACKASRTGLRMADLVGDFAVFEQRFRSLVSTYQRLFPALKVDLEMELVKYKDLAVKLRPFVIDTVSYLHDALAEGKNVLVEGANACLLDIDFGTYPFVTSSNCTVGGVCTGLGIPPRAIGNVYGVVKAYTTRVGDGPFPTEQKNDIGEKLQTIGGEIGVTTKRKRRCGWLDVVLLRYSSMINGYTALALTKLDILDTFEEIKIGTAYRLDGKVFKYPPASADEMCRVQVDYIVLPGWRTSTSECRKYSDLPANARRYVETVQELLGVPFKWIGVGKSRAAIITIP</sequence>
<accession>A0ACB7RQN0</accession>
<gene>
    <name evidence="1" type="ORF">HPB50_005943</name>
</gene>
<name>A0ACB7RQN0_HYAAI</name>
<evidence type="ECO:0000313" key="1">
    <source>
        <dbReference type="EMBL" id="KAH6923749.1"/>
    </source>
</evidence>
<organism evidence="1 2">
    <name type="scientific">Hyalomma asiaticum</name>
    <name type="common">Tick</name>
    <dbReference type="NCBI Taxonomy" id="266040"/>
    <lineage>
        <taxon>Eukaryota</taxon>
        <taxon>Metazoa</taxon>
        <taxon>Ecdysozoa</taxon>
        <taxon>Arthropoda</taxon>
        <taxon>Chelicerata</taxon>
        <taxon>Arachnida</taxon>
        <taxon>Acari</taxon>
        <taxon>Parasitiformes</taxon>
        <taxon>Ixodida</taxon>
        <taxon>Ixodoidea</taxon>
        <taxon>Ixodidae</taxon>
        <taxon>Hyalomminae</taxon>
        <taxon>Hyalomma</taxon>
    </lineage>
</organism>